<dbReference type="Gene3D" id="3.40.1080.20">
    <property type="entry name" value="Acetyl-CoA hydrolase/transferase C-terminal domain"/>
    <property type="match status" value="1"/>
</dbReference>
<dbReference type="InterPro" id="IPR037171">
    <property type="entry name" value="NagB/RpiA_transferase-like"/>
</dbReference>
<dbReference type="EMBL" id="CP060713">
    <property type="protein sequence ID" value="QNN54150.1"/>
    <property type="molecule type" value="Genomic_DNA"/>
</dbReference>
<dbReference type="Proteomes" id="UP000515947">
    <property type="component" value="Chromosome"/>
</dbReference>
<accession>A0A7G9REX5</accession>
<keyword evidence="2" id="KW-0378">Hydrolase</keyword>
<dbReference type="PANTHER" id="PTHR21432:SF20">
    <property type="entry name" value="ACETYL-COA HYDROLASE"/>
    <property type="match status" value="1"/>
</dbReference>
<dbReference type="InterPro" id="IPR038460">
    <property type="entry name" value="AcetylCoA_hyd_C_sf"/>
</dbReference>
<dbReference type="SUPFAM" id="SSF100950">
    <property type="entry name" value="NagB/RpiA/CoA transferase-like"/>
    <property type="match status" value="2"/>
</dbReference>
<dbReference type="GO" id="GO:0006083">
    <property type="term" value="P:acetate metabolic process"/>
    <property type="evidence" value="ECO:0007669"/>
    <property type="project" value="InterPro"/>
</dbReference>
<evidence type="ECO:0000259" key="1">
    <source>
        <dbReference type="Pfam" id="PF13336"/>
    </source>
</evidence>
<sequence>MSGYVRLEDLGGALGELPERPRVVVGGNASTPWSLLRRFDDVVDRYVLHLLNAHPGVPDREGVLLETSFVGAGVRRSPRLAYVPARLSLVPLLFTSTLPPDVVLVRTSAPYDGKVSLGPEVNILPAAIEAVRAGGGQVVAQVDPAVPYVYGDGELALEVFDVLVEASDPLGTPAPTPSDDVTALIADRVAARICDGATLQLGIGAVPDAVLAGLRDRTRLRVWSEMVSDGILALERRGCLDAQRPLTASFLLGSEELYRWAHLNPRLRLLRTETVNDPGLIARNPRMVSVNTALQVDLYGQVNASRVHGRIHSGFGGQTDFVVGALHAEGGQALIALRSWHPRADVSTIVPMIEEPVTSFQASAVVTEQGVAALFGHTQEAQARHLVDRAAHPDVRDELEEEGRALGLFR</sequence>
<dbReference type="Gene3D" id="3.40.1080.10">
    <property type="entry name" value="Glutaconate Coenzyme A-transferase"/>
    <property type="match status" value="1"/>
</dbReference>
<dbReference type="KEGG" id="nmes:H9L09_07240"/>
<keyword evidence="3" id="KW-1185">Reference proteome</keyword>
<proteinExistence type="predicted"/>
<name>A0A7G9REX5_9ACTN</name>
<evidence type="ECO:0000313" key="2">
    <source>
        <dbReference type="EMBL" id="QNN54150.1"/>
    </source>
</evidence>
<dbReference type="AlphaFoldDB" id="A0A7G9REX5"/>
<dbReference type="Pfam" id="PF13336">
    <property type="entry name" value="AcetylCoA_hyd_C"/>
    <property type="match status" value="1"/>
</dbReference>
<organism evidence="2 3">
    <name type="scientific">Nocardioides mesophilus</name>
    <dbReference type="NCBI Taxonomy" id="433659"/>
    <lineage>
        <taxon>Bacteria</taxon>
        <taxon>Bacillati</taxon>
        <taxon>Actinomycetota</taxon>
        <taxon>Actinomycetes</taxon>
        <taxon>Propionibacteriales</taxon>
        <taxon>Nocardioidaceae</taxon>
        <taxon>Nocardioides</taxon>
    </lineage>
</organism>
<dbReference type="GO" id="GO:0008775">
    <property type="term" value="F:acetate CoA-transferase activity"/>
    <property type="evidence" value="ECO:0007669"/>
    <property type="project" value="InterPro"/>
</dbReference>
<dbReference type="RefSeq" id="WP_187579990.1">
    <property type="nucleotide sequence ID" value="NZ_CP060713.1"/>
</dbReference>
<reference evidence="2 3" key="1">
    <citation type="submission" date="2020-08" db="EMBL/GenBank/DDBJ databases">
        <title>Genome sequence of Nocardioides mesophilus KACC 16243T.</title>
        <authorList>
            <person name="Hyun D.-W."/>
            <person name="Bae J.-W."/>
        </authorList>
    </citation>
    <scope>NUCLEOTIDE SEQUENCE [LARGE SCALE GENOMIC DNA]</scope>
    <source>
        <strain evidence="2 3">KACC 16243</strain>
    </source>
</reference>
<dbReference type="Gene3D" id="3.30.750.70">
    <property type="entry name" value="4-hydroxybutyrate coenzyme like domains"/>
    <property type="match status" value="1"/>
</dbReference>
<dbReference type="GO" id="GO:0016787">
    <property type="term" value="F:hydrolase activity"/>
    <property type="evidence" value="ECO:0007669"/>
    <property type="project" value="UniProtKB-KW"/>
</dbReference>
<gene>
    <name evidence="2" type="ORF">H9L09_07240</name>
</gene>
<dbReference type="InterPro" id="IPR026888">
    <property type="entry name" value="AcetylCoA_hyd_C"/>
</dbReference>
<protein>
    <submittedName>
        <fullName evidence="2">Acetyl-CoA hydrolase</fullName>
    </submittedName>
</protein>
<evidence type="ECO:0000313" key="3">
    <source>
        <dbReference type="Proteomes" id="UP000515947"/>
    </source>
</evidence>
<dbReference type="InterPro" id="IPR046433">
    <property type="entry name" value="ActCoA_hydro"/>
</dbReference>
<feature type="domain" description="Acetyl-CoA hydrolase/transferase C-terminal" evidence="1">
    <location>
        <begin position="253"/>
        <end position="402"/>
    </location>
</feature>
<dbReference type="PANTHER" id="PTHR21432">
    <property type="entry name" value="ACETYL-COA HYDROLASE-RELATED"/>
    <property type="match status" value="1"/>
</dbReference>